<evidence type="ECO:0000313" key="2">
    <source>
        <dbReference type="EMBL" id="GEO36940.1"/>
    </source>
</evidence>
<protein>
    <submittedName>
        <fullName evidence="2">Uncharacterized protein</fullName>
    </submittedName>
</protein>
<reference evidence="2 3" key="1">
    <citation type="submission" date="2019-07" db="EMBL/GenBank/DDBJ databases">
        <title>Whole genome shotgun sequence of Skermanella aerolata NBRC 106429.</title>
        <authorList>
            <person name="Hosoyama A."/>
            <person name="Uohara A."/>
            <person name="Ohji S."/>
            <person name="Ichikawa N."/>
        </authorList>
    </citation>
    <scope>NUCLEOTIDE SEQUENCE [LARGE SCALE GENOMIC DNA]</scope>
    <source>
        <strain evidence="2 3">NBRC 106429</strain>
    </source>
</reference>
<dbReference type="Proteomes" id="UP000321523">
    <property type="component" value="Unassembled WGS sequence"/>
</dbReference>
<accession>A0A512DL74</accession>
<organism evidence="2 3">
    <name type="scientific">Skermanella aerolata</name>
    <dbReference type="NCBI Taxonomy" id="393310"/>
    <lineage>
        <taxon>Bacteria</taxon>
        <taxon>Pseudomonadati</taxon>
        <taxon>Pseudomonadota</taxon>
        <taxon>Alphaproteobacteria</taxon>
        <taxon>Rhodospirillales</taxon>
        <taxon>Azospirillaceae</taxon>
        <taxon>Skermanella</taxon>
    </lineage>
</organism>
<name>A0A512DL74_9PROT</name>
<evidence type="ECO:0000256" key="1">
    <source>
        <dbReference type="SAM" id="MobiDB-lite"/>
    </source>
</evidence>
<keyword evidence="3" id="KW-1185">Reference proteome</keyword>
<evidence type="ECO:0000313" key="3">
    <source>
        <dbReference type="Proteomes" id="UP000321523"/>
    </source>
</evidence>
<proteinExistence type="predicted"/>
<feature type="region of interest" description="Disordered" evidence="1">
    <location>
        <begin position="1"/>
        <end position="23"/>
    </location>
</feature>
<dbReference type="AlphaFoldDB" id="A0A512DL74"/>
<comment type="caution">
    <text evidence="2">The sequence shown here is derived from an EMBL/GenBank/DDBJ whole genome shotgun (WGS) entry which is preliminary data.</text>
</comment>
<dbReference type="EMBL" id="BJYZ01000003">
    <property type="protein sequence ID" value="GEO36940.1"/>
    <property type="molecule type" value="Genomic_DNA"/>
</dbReference>
<feature type="compositionally biased region" description="Polar residues" evidence="1">
    <location>
        <begin position="1"/>
        <end position="15"/>
    </location>
</feature>
<sequence length="108" mass="12058">MSSQPGSNPHATDQDVTPRPLSVREEHSFAASVQILPNTWAWAAFIEKCGPAAMSQPDESPILTYFSLRLPDAQPERGYMEIGLRRWVGVGFGTGRTGYRQALRWCFC</sequence>
<gene>
    <name evidence="2" type="ORF">SAE02_10880</name>
</gene>